<dbReference type="GO" id="GO:0005886">
    <property type="term" value="C:plasma membrane"/>
    <property type="evidence" value="ECO:0007669"/>
    <property type="project" value="TreeGrafter"/>
</dbReference>
<feature type="transmembrane region" description="Helical" evidence="1">
    <location>
        <begin position="211"/>
        <end position="231"/>
    </location>
</feature>
<feature type="transmembrane region" description="Helical" evidence="1">
    <location>
        <begin position="84"/>
        <end position="106"/>
    </location>
</feature>
<dbReference type="GO" id="GO:0038022">
    <property type="term" value="F:G protein-coupled olfactory receptor activity"/>
    <property type="evidence" value="ECO:0007669"/>
    <property type="project" value="TreeGrafter"/>
</dbReference>
<reference evidence="3" key="1">
    <citation type="submission" date="2011-07" db="EMBL/GenBank/DDBJ databases">
        <authorList>
            <consortium name="Caenorhabditis brenneri Sequencing and Analysis Consortium"/>
            <person name="Wilson R.K."/>
        </authorList>
    </citation>
    <scope>NUCLEOTIDE SEQUENCE [LARGE SCALE GENOMIC DNA]</scope>
    <source>
        <strain evidence="3">PB2801</strain>
    </source>
</reference>
<dbReference type="Proteomes" id="UP000008068">
    <property type="component" value="Unassembled WGS sequence"/>
</dbReference>
<keyword evidence="3" id="KW-1185">Reference proteome</keyword>
<evidence type="ECO:0000313" key="2">
    <source>
        <dbReference type="EMBL" id="EGT31684.1"/>
    </source>
</evidence>
<proteinExistence type="predicted"/>
<dbReference type="Pfam" id="PF10326">
    <property type="entry name" value="7TM_GPCR_Str"/>
    <property type="match status" value="2"/>
</dbReference>
<keyword evidence="1" id="KW-1133">Transmembrane helix</keyword>
<keyword evidence="1" id="KW-0472">Membrane</keyword>
<dbReference type="GO" id="GO:0042048">
    <property type="term" value="P:olfactory behavior"/>
    <property type="evidence" value="ECO:0007669"/>
    <property type="project" value="TreeGrafter"/>
</dbReference>
<gene>
    <name evidence="2" type="ORF">CAEBREN_21319</name>
</gene>
<organism evidence="3">
    <name type="scientific">Caenorhabditis brenneri</name>
    <name type="common">Nematode worm</name>
    <dbReference type="NCBI Taxonomy" id="135651"/>
    <lineage>
        <taxon>Eukaryota</taxon>
        <taxon>Metazoa</taxon>
        <taxon>Ecdysozoa</taxon>
        <taxon>Nematoda</taxon>
        <taxon>Chromadorea</taxon>
        <taxon>Rhabditida</taxon>
        <taxon>Rhabditina</taxon>
        <taxon>Rhabditomorpha</taxon>
        <taxon>Rhabditoidea</taxon>
        <taxon>Rhabditidae</taxon>
        <taxon>Peloderinae</taxon>
        <taxon>Caenorhabditis</taxon>
    </lineage>
</organism>
<name>G0NI60_CAEBE</name>
<dbReference type="AlphaFoldDB" id="G0NI60"/>
<dbReference type="PANTHER" id="PTHR22943">
    <property type="entry name" value="7-TRANSMEMBRANE DOMAIN RECEPTOR C.ELEGANS"/>
    <property type="match status" value="1"/>
</dbReference>
<dbReference type="InterPro" id="IPR019428">
    <property type="entry name" value="7TM_GPCR_serpentine_rcpt_Str"/>
</dbReference>
<sequence>MLKNYVSVIQFCQIFAFFFAQLANGYLINQIMTKTEKMGGYKWLMLVFAMSSSIYGCIDILTQPKFLAFDTQQTILKHLEGHKIIYLFIPCIICTFVWFQLAYWFACCTPEKQELLREDLETQYGEDSSTIPFSAIMFWRKNQTTGEIEWMGSDLVAAGGCAVIVWGCFSVMSFCGWKTFTVLRDNNSSLLSPKTIDSNKKVFKTLVAQSILPLILVFTPSGLVLALPLFGLYEGPLVNIVGISVAFYPTLEPVITLLFVKEFKKFRCCRKKDRVFEVVPRNSMIT</sequence>
<dbReference type="PANTHER" id="PTHR22943:SF81">
    <property type="entry name" value="SEVEN TM RECEPTOR"/>
    <property type="match status" value="1"/>
</dbReference>
<accession>G0NI60</accession>
<dbReference type="InParanoid" id="G0NI60"/>
<dbReference type="SUPFAM" id="SSF81321">
    <property type="entry name" value="Family A G protein-coupled receptor-like"/>
    <property type="match status" value="1"/>
</dbReference>
<evidence type="ECO:0000313" key="3">
    <source>
        <dbReference type="Proteomes" id="UP000008068"/>
    </source>
</evidence>
<feature type="transmembrane region" description="Helical" evidence="1">
    <location>
        <begin position="237"/>
        <end position="260"/>
    </location>
</feature>
<keyword evidence="1" id="KW-0812">Transmembrane</keyword>
<protein>
    <recommendedName>
        <fullName evidence="4">Seven TM Receptor</fullName>
    </recommendedName>
</protein>
<dbReference type="EMBL" id="GL379888">
    <property type="protein sequence ID" value="EGT31684.1"/>
    <property type="molecule type" value="Genomic_DNA"/>
</dbReference>
<dbReference type="HOGENOM" id="CLU_036335_2_1_1"/>
<dbReference type="eggNOG" id="ENOG502T0B9">
    <property type="taxonomic scope" value="Eukaryota"/>
</dbReference>
<evidence type="ECO:0008006" key="4">
    <source>
        <dbReference type="Google" id="ProtNLM"/>
    </source>
</evidence>
<feature type="transmembrane region" description="Helical" evidence="1">
    <location>
        <begin position="155"/>
        <end position="177"/>
    </location>
</feature>
<evidence type="ECO:0000256" key="1">
    <source>
        <dbReference type="SAM" id="Phobius"/>
    </source>
</evidence>